<evidence type="ECO:0000313" key="2">
    <source>
        <dbReference type="Proteomes" id="UP000230025"/>
    </source>
</evidence>
<protein>
    <recommendedName>
        <fullName evidence="3">Outer membrane lipoprotein-sorting protein</fullName>
    </recommendedName>
</protein>
<organism evidence="1 2">
    <name type="scientific">bacterium (Candidatus Ratteibacteria) CG15_BIG_FIL_POST_REV_8_21_14_020_41_12</name>
    <dbReference type="NCBI Taxonomy" id="2014291"/>
    <lineage>
        <taxon>Bacteria</taxon>
        <taxon>Candidatus Ratteibacteria</taxon>
    </lineage>
</organism>
<evidence type="ECO:0008006" key="3">
    <source>
        <dbReference type="Google" id="ProtNLM"/>
    </source>
</evidence>
<name>A0A2M7GZV7_9BACT</name>
<dbReference type="SUPFAM" id="SSF89392">
    <property type="entry name" value="Prokaryotic lipoproteins and lipoprotein localization factors"/>
    <property type="match status" value="1"/>
</dbReference>
<accession>A0A2M7GZV7</accession>
<dbReference type="Gene3D" id="2.50.20.10">
    <property type="entry name" value="Lipoprotein localisation LolA/LolB/LppX"/>
    <property type="match status" value="1"/>
</dbReference>
<evidence type="ECO:0000313" key="1">
    <source>
        <dbReference type="EMBL" id="PIW34014.1"/>
    </source>
</evidence>
<reference evidence="2" key="1">
    <citation type="submission" date="2017-09" db="EMBL/GenBank/DDBJ databases">
        <title>Depth-based differentiation of microbial function through sediment-hosted aquifers and enrichment of novel symbionts in the deep terrestrial subsurface.</title>
        <authorList>
            <person name="Probst A.J."/>
            <person name="Ladd B."/>
            <person name="Jarett J.K."/>
            <person name="Geller-Mcgrath D.E."/>
            <person name="Sieber C.M.K."/>
            <person name="Emerson J.B."/>
            <person name="Anantharaman K."/>
            <person name="Thomas B.C."/>
            <person name="Malmstrom R."/>
            <person name="Stieglmeier M."/>
            <person name="Klingl A."/>
            <person name="Woyke T."/>
            <person name="Ryan C.M."/>
            <person name="Banfield J.F."/>
        </authorList>
    </citation>
    <scope>NUCLEOTIDE SEQUENCE [LARGE SCALE GENOMIC DNA]</scope>
</reference>
<dbReference type="AlphaFoldDB" id="A0A2M7GZV7"/>
<sequence>MAERINRKGVIVLVMALAGLMLGVSEGQTAPWSNILEEIKAKYVNFEKEVKDITILQEMKASAPQGEITSEMKILKKGRKFRIETSLATSGIPAGMEEMKAIIISDGKDRWMISPFTGKKKISEEEEKRYQKVDWWNWFSEKAKIVGTEKVGERECYVVEVEEGERVPFTKVWIDKKELLLVKGEAEVPVIKKKMGYLFSDFRKIEGGWELPYRIEISMDGSPLYTSFIKSLEINSGLSDDLFDPDKVEVKGPNMQEMMKKMMQRGENE</sequence>
<dbReference type="Proteomes" id="UP000230025">
    <property type="component" value="Unassembled WGS sequence"/>
</dbReference>
<gene>
    <name evidence="1" type="ORF">COW28_01515</name>
</gene>
<proteinExistence type="predicted"/>
<dbReference type="InterPro" id="IPR029046">
    <property type="entry name" value="LolA/LolB/LppX"/>
</dbReference>
<comment type="caution">
    <text evidence="1">The sequence shown here is derived from an EMBL/GenBank/DDBJ whole genome shotgun (WGS) entry which is preliminary data.</text>
</comment>
<dbReference type="EMBL" id="PFFY01000067">
    <property type="protein sequence ID" value="PIW34014.1"/>
    <property type="molecule type" value="Genomic_DNA"/>
</dbReference>